<organism evidence="6 7">
    <name type="scientific">Kouleothrix aurantiaca</name>
    <dbReference type="NCBI Taxonomy" id="186479"/>
    <lineage>
        <taxon>Bacteria</taxon>
        <taxon>Bacillati</taxon>
        <taxon>Chloroflexota</taxon>
        <taxon>Chloroflexia</taxon>
        <taxon>Chloroflexales</taxon>
        <taxon>Roseiflexineae</taxon>
        <taxon>Roseiflexaceae</taxon>
        <taxon>Kouleothrix</taxon>
    </lineage>
</organism>
<feature type="domain" description="ABC transporter Uup C-terminal" evidence="5">
    <location>
        <begin position="138"/>
        <end position="200"/>
    </location>
</feature>
<dbReference type="Pfam" id="PF16326">
    <property type="entry name" value="ABC_tran_CTD"/>
    <property type="match status" value="1"/>
</dbReference>
<keyword evidence="3" id="KW-0175">Coiled coil</keyword>
<evidence type="ECO:0000259" key="5">
    <source>
        <dbReference type="Pfam" id="PF16326"/>
    </source>
</evidence>
<evidence type="ECO:0000256" key="1">
    <source>
        <dbReference type="ARBA" id="ARBA00022741"/>
    </source>
</evidence>
<sequence length="204" mass="21938">MAGNLLVLDEPTNHLDINAREALEVVLNEYNGSILFVSHDRYFIDAVADTIWMVQDATVQAFAGTYSEFVEARDARERAAAEPKAEQNGKGKTAPAPSNGKTAPAAPAPAPSPAAAPVVAAPANGIASPIDRNAEREQRQRQRRLSALEGEIAMLEEELKKMGDEMTAASVASDGKRVTALELQYADVQEMLNTRYEEWSAAAG</sequence>
<feature type="compositionally biased region" description="Basic and acidic residues" evidence="4">
    <location>
        <begin position="77"/>
        <end position="89"/>
    </location>
</feature>
<dbReference type="EMBL" id="LJCR01001694">
    <property type="protein sequence ID" value="KPV49881.1"/>
    <property type="molecule type" value="Genomic_DNA"/>
</dbReference>
<dbReference type="GO" id="GO:0005524">
    <property type="term" value="F:ATP binding"/>
    <property type="evidence" value="ECO:0007669"/>
    <property type="project" value="UniProtKB-KW"/>
</dbReference>
<protein>
    <recommendedName>
        <fullName evidence="5">ABC transporter Uup C-terminal domain-containing protein</fullName>
    </recommendedName>
</protein>
<dbReference type="Gene3D" id="1.10.287.380">
    <property type="entry name" value="Valyl-tRNA synthetase, C-terminal domain"/>
    <property type="match status" value="1"/>
</dbReference>
<proteinExistence type="predicted"/>
<keyword evidence="2" id="KW-0067">ATP-binding</keyword>
<keyword evidence="1" id="KW-0547">Nucleotide-binding</keyword>
<evidence type="ECO:0000313" key="7">
    <source>
        <dbReference type="Proteomes" id="UP000050509"/>
    </source>
</evidence>
<dbReference type="PATRIC" id="fig|186479.3.peg.2683"/>
<dbReference type="Gene3D" id="3.40.50.300">
    <property type="entry name" value="P-loop containing nucleotide triphosphate hydrolases"/>
    <property type="match status" value="1"/>
</dbReference>
<feature type="region of interest" description="Disordered" evidence="4">
    <location>
        <begin position="77"/>
        <end position="117"/>
    </location>
</feature>
<gene>
    <name evidence="6" type="ORF">SE17_30115</name>
</gene>
<name>A0A0P9CWC4_9CHLR</name>
<evidence type="ECO:0000313" key="6">
    <source>
        <dbReference type="EMBL" id="KPV49881.1"/>
    </source>
</evidence>
<dbReference type="InterPro" id="IPR051309">
    <property type="entry name" value="ABCF_ATPase"/>
</dbReference>
<feature type="coiled-coil region" evidence="3">
    <location>
        <begin position="138"/>
        <end position="172"/>
    </location>
</feature>
<accession>A0A0P9CWC4</accession>
<dbReference type="InterPro" id="IPR027417">
    <property type="entry name" value="P-loop_NTPase"/>
</dbReference>
<dbReference type="PANTHER" id="PTHR42855:SF2">
    <property type="entry name" value="DRUG RESISTANCE ABC TRANSPORTER,ATP-BINDING PROTEIN"/>
    <property type="match status" value="1"/>
</dbReference>
<evidence type="ECO:0000256" key="2">
    <source>
        <dbReference type="ARBA" id="ARBA00022840"/>
    </source>
</evidence>
<dbReference type="PANTHER" id="PTHR42855">
    <property type="entry name" value="ABC TRANSPORTER ATP-BINDING SUBUNIT"/>
    <property type="match status" value="1"/>
</dbReference>
<dbReference type="InterPro" id="IPR037118">
    <property type="entry name" value="Val-tRNA_synth_C_sf"/>
</dbReference>
<comment type="caution">
    <text evidence="6">The sequence shown here is derived from an EMBL/GenBank/DDBJ whole genome shotgun (WGS) entry which is preliminary data.</text>
</comment>
<dbReference type="SUPFAM" id="SSF52540">
    <property type="entry name" value="P-loop containing nucleoside triphosphate hydrolases"/>
    <property type="match status" value="1"/>
</dbReference>
<dbReference type="AlphaFoldDB" id="A0A0P9CWC4"/>
<dbReference type="Proteomes" id="UP000050509">
    <property type="component" value="Unassembled WGS sequence"/>
</dbReference>
<dbReference type="GO" id="GO:0003677">
    <property type="term" value="F:DNA binding"/>
    <property type="evidence" value="ECO:0007669"/>
    <property type="project" value="InterPro"/>
</dbReference>
<reference evidence="6 7" key="1">
    <citation type="submission" date="2015-09" db="EMBL/GenBank/DDBJ databases">
        <title>Draft genome sequence of Kouleothrix aurantiaca JCM 19913.</title>
        <authorList>
            <person name="Hemp J."/>
        </authorList>
    </citation>
    <scope>NUCLEOTIDE SEQUENCE [LARGE SCALE GENOMIC DNA]</scope>
    <source>
        <strain evidence="6 7">COM-B</strain>
    </source>
</reference>
<evidence type="ECO:0000256" key="4">
    <source>
        <dbReference type="SAM" id="MobiDB-lite"/>
    </source>
</evidence>
<evidence type="ECO:0000256" key="3">
    <source>
        <dbReference type="SAM" id="Coils"/>
    </source>
</evidence>
<dbReference type="InterPro" id="IPR032524">
    <property type="entry name" value="ABC_tran_C"/>
</dbReference>
<keyword evidence="7" id="KW-1185">Reference proteome</keyword>